<evidence type="ECO:0000256" key="4">
    <source>
        <dbReference type="ARBA" id="ARBA00022519"/>
    </source>
</evidence>
<evidence type="ECO:0000256" key="8">
    <source>
        <dbReference type="ARBA" id="ARBA00038436"/>
    </source>
</evidence>
<sequence length="174" mass="18761">MRNFVEKLSAVLDRVAAVTMRIAGVGLVLMTIFIAWQVFGRFVLNDTPTWTESSSILIMGWFLLLGAAAGIREGNHLSFDVLLFLLGDRAKQVAYTISDIVVIGFGCGMVGYGLQLALKTWPTTIPNLGISGGIAFLALITGGALLVIYSAERLLRRAVGLPTIRFADKLAEDS</sequence>
<accession>A0A0A0ECY1</accession>
<evidence type="ECO:0000256" key="2">
    <source>
        <dbReference type="ARBA" id="ARBA00022448"/>
    </source>
</evidence>
<dbReference type="RefSeq" id="WP_043750259.1">
    <property type="nucleotide sequence ID" value="NZ_AQQX01000005.1"/>
</dbReference>
<dbReference type="PANTHER" id="PTHR35011:SF11">
    <property type="entry name" value="TRAP TRANSPORTER SMALL PERMEASE PROTEIN"/>
    <property type="match status" value="1"/>
</dbReference>
<dbReference type="Proteomes" id="UP000030004">
    <property type="component" value="Unassembled WGS sequence"/>
</dbReference>
<evidence type="ECO:0000313" key="12">
    <source>
        <dbReference type="Proteomes" id="UP000030004"/>
    </source>
</evidence>
<feature type="transmembrane region" description="Helical" evidence="9">
    <location>
        <begin position="130"/>
        <end position="149"/>
    </location>
</feature>
<dbReference type="GO" id="GO:0005886">
    <property type="term" value="C:plasma membrane"/>
    <property type="evidence" value="ECO:0007669"/>
    <property type="project" value="UniProtKB-SubCell"/>
</dbReference>
<dbReference type="InterPro" id="IPR055348">
    <property type="entry name" value="DctQ"/>
</dbReference>
<gene>
    <name evidence="11" type="ORF">ATO9_14360</name>
</gene>
<keyword evidence="7 9" id="KW-0472">Membrane</keyword>
<organism evidence="11 12">
    <name type="scientific">Pseudooceanicola atlanticus</name>
    <dbReference type="NCBI Taxonomy" id="1461694"/>
    <lineage>
        <taxon>Bacteria</taxon>
        <taxon>Pseudomonadati</taxon>
        <taxon>Pseudomonadota</taxon>
        <taxon>Alphaproteobacteria</taxon>
        <taxon>Rhodobacterales</taxon>
        <taxon>Paracoccaceae</taxon>
        <taxon>Pseudooceanicola</taxon>
    </lineage>
</organism>
<comment type="subunit">
    <text evidence="9">The complex comprises the extracytoplasmic solute receptor protein and the two transmembrane proteins.</text>
</comment>
<evidence type="ECO:0000256" key="7">
    <source>
        <dbReference type="ARBA" id="ARBA00023136"/>
    </source>
</evidence>
<dbReference type="PANTHER" id="PTHR35011">
    <property type="entry name" value="2,3-DIKETO-L-GULONATE TRAP TRANSPORTER SMALL PERMEASE PROTEIN YIAM"/>
    <property type="match status" value="1"/>
</dbReference>
<name>A0A0A0ECY1_9RHOB</name>
<comment type="caution">
    <text evidence="11">The sequence shown here is derived from an EMBL/GenBank/DDBJ whole genome shotgun (WGS) entry which is preliminary data.</text>
</comment>
<keyword evidence="3" id="KW-1003">Cell membrane</keyword>
<protein>
    <recommendedName>
        <fullName evidence="9">TRAP transporter small permease protein</fullName>
    </recommendedName>
</protein>
<evidence type="ECO:0000256" key="9">
    <source>
        <dbReference type="RuleBase" id="RU369079"/>
    </source>
</evidence>
<feature type="transmembrane region" description="Helical" evidence="9">
    <location>
        <begin position="56"/>
        <end position="72"/>
    </location>
</feature>
<dbReference type="Pfam" id="PF04290">
    <property type="entry name" value="DctQ"/>
    <property type="match status" value="1"/>
</dbReference>
<dbReference type="eggNOG" id="COG3090">
    <property type="taxonomic scope" value="Bacteria"/>
</dbReference>
<keyword evidence="5 9" id="KW-0812">Transmembrane</keyword>
<keyword evidence="12" id="KW-1185">Reference proteome</keyword>
<evidence type="ECO:0000256" key="5">
    <source>
        <dbReference type="ARBA" id="ARBA00022692"/>
    </source>
</evidence>
<evidence type="ECO:0000256" key="1">
    <source>
        <dbReference type="ARBA" id="ARBA00004429"/>
    </source>
</evidence>
<dbReference type="GO" id="GO:0015740">
    <property type="term" value="P:C4-dicarboxylate transport"/>
    <property type="evidence" value="ECO:0007669"/>
    <property type="project" value="TreeGrafter"/>
</dbReference>
<keyword evidence="6 9" id="KW-1133">Transmembrane helix</keyword>
<keyword evidence="4 9" id="KW-0997">Cell inner membrane</keyword>
<feature type="domain" description="Tripartite ATP-independent periplasmic transporters DctQ component" evidence="10">
    <location>
        <begin position="30"/>
        <end position="158"/>
    </location>
</feature>
<dbReference type="InterPro" id="IPR007387">
    <property type="entry name" value="TRAP_DctQ"/>
</dbReference>
<comment type="function">
    <text evidence="9">Part of the tripartite ATP-independent periplasmic (TRAP) transport system.</text>
</comment>
<evidence type="ECO:0000256" key="6">
    <source>
        <dbReference type="ARBA" id="ARBA00022989"/>
    </source>
</evidence>
<evidence type="ECO:0000259" key="10">
    <source>
        <dbReference type="Pfam" id="PF04290"/>
    </source>
</evidence>
<proteinExistence type="inferred from homology"/>
<evidence type="ECO:0000313" key="11">
    <source>
        <dbReference type="EMBL" id="KGM48155.1"/>
    </source>
</evidence>
<dbReference type="AlphaFoldDB" id="A0A0A0ECY1"/>
<dbReference type="GO" id="GO:0022857">
    <property type="term" value="F:transmembrane transporter activity"/>
    <property type="evidence" value="ECO:0007669"/>
    <property type="project" value="UniProtKB-UniRule"/>
</dbReference>
<feature type="transmembrane region" description="Helical" evidence="9">
    <location>
        <begin position="12"/>
        <end position="36"/>
    </location>
</feature>
<evidence type="ECO:0000256" key="3">
    <source>
        <dbReference type="ARBA" id="ARBA00022475"/>
    </source>
</evidence>
<comment type="similarity">
    <text evidence="8 9">Belongs to the TRAP transporter small permease family.</text>
</comment>
<dbReference type="STRING" id="1461694.ATO9_14360"/>
<keyword evidence="2 9" id="KW-0813">Transport</keyword>
<comment type="subcellular location">
    <subcellularLocation>
        <location evidence="1 9">Cell inner membrane</location>
        <topology evidence="1 9">Multi-pass membrane protein</topology>
    </subcellularLocation>
</comment>
<reference evidence="11 12" key="1">
    <citation type="journal article" date="2015" name="Antonie Van Leeuwenhoek">
        <title>Pseudooceanicola atlanticus gen. nov. sp. nov., isolated from surface seawater of the Atlantic Ocean and reclassification of Oceanicola batsensis, Oceanicola marinus, Oceanicola nitratireducens, Oceanicola nanhaiensis, Oceanicola antarcticus and Oceanicola flagellatus, as Pseudooceanicola batsensis comb. nov., Pseudooceanicola marinus comb. nov., Pseudooceanicola nitratireducens comb. nov., Pseudooceanicola nanhaiensis comb. nov., Pseudooceanicola antarcticus comb. nov., and Pseudooceanicola flagellatus comb. nov.</title>
        <authorList>
            <person name="Lai Q."/>
            <person name="Li G."/>
            <person name="Liu X."/>
            <person name="Du Y."/>
            <person name="Sun F."/>
            <person name="Shao Z."/>
        </authorList>
    </citation>
    <scope>NUCLEOTIDE SEQUENCE [LARGE SCALE GENOMIC DNA]</scope>
    <source>
        <strain evidence="11 12">22II-s11g</strain>
    </source>
</reference>
<dbReference type="EMBL" id="AQQX01000005">
    <property type="protein sequence ID" value="KGM48155.1"/>
    <property type="molecule type" value="Genomic_DNA"/>
</dbReference>
<feature type="transmembrane region" description="Helical" evidence="9">
    <location>
        <begin position="93"/>
        <end position="118"/>
    </location>
</feature>